<gene>
    <name evidence="1" type="ORF">VKT23_014700</name>
</gene>
<evidence type="ECO:0000313" key="1">
    <source>
        <dbReference type="EMBL" id="KAK7445704.1"/>
    </source>
</evidence>
<dbReference type="EMBL" id="JBANRG010000046">
    <property type="protein sequence ID" value="KAK7445704.1"/>
    <property type="molecule type" value="Genomic_DNA"/>
</dbReference>
<name>A0ABR1J1Y9_9AGAR</name>
<proteinExistence type="predicted"/>
<dbReference type="SUPFAM" id="SSF81301">
    <property type="entry name" value="Nucleotidyltransferase"/>
    <property type="match status" value="1"/>
</dbReference>
<comment type="caution">
    <text evidence="1">The sequence shown here is derived from an EMBL/GenBank/DDBJ whole genome shotgun (WGS) entry which is preliminary data.</text>
</comment>
<protein>
    <submittedName>
        <fullName evidence="1">Uncharacterized protein</fullName>
    </submittedName>
</protein>
<dbReference type="Proteomes" id="UP001498398">
    <property type="component" value="Unassembled WGS sequence"/>
</dbReference>
<sequence>MRPEPTPKEIRLVAHITIDIFEKYGFSCCLFGSLACHIYGMKHRDPGDVDLVVLNHKNLDTEDLKELLCDDDDNFYLVDSKRAHADYRVLWYKVPARRSGVLPKPCKVDILITGMKKSLNVPWVRQVESYKLPVMPLLPLLYMELSGWHGHRFSPEFRKRRKVRRDIKDIKELLKIATDEWDLHRTNKDQKMAQWYMNDMAKQVRKFIKKVPDTQERWETLGFWC</sequence>
<dbReference type="InterPro" id="IPR043519">
    <property type="entry name" value="NT_sf"/>
</dbReference>
<reference evidence="1 2" key="1">
    <citation type="submission" date="2024-01" db="EMBL/GenBank/DDBJ databases">
        <title>A draft genome for the cacao thread blight pathogen Marasmiellus scandens.</title>
        <authorList>
            <person name="Baruah I.K."/>
            <person name="Leung J."/>
            <person name="Bukari Y."/>
            <person name="Amoako-Attah I."/>
            <person name="Meinhardt L.W."/>
            <person name="Bailey B.A."/>
            <person name="Cohen S.P."/>
        </authorList>
    </citation>
    <scope>NUCLEOTIDE SEQUENCE [LARGE SCALE GENOMIC DNA]</scope>
    <source>
        <strain evidence="1 2">GH-19</strain>
    </source>
</reference>
<keyword evidence="2" id="KW-1185">Reference proteome</keyword>
<accession>A0ABR1J1Y9</accession>
<organism evidence="1 2">
    <name type="scientific">Marasmiellus scandens</name>
    <dbReference type="NCBI Taxonomy" id="2682957"/>
    <lineage>
        <taxon>Eukaryota</taxon>
        <taxon>Fungi</taxon>
        <taxon>Dikarya</taxon>
        <taxon>Basidiomycota</taxon>
        <taxon>Agaricomycotina</taxon>
        <taxon>Agaricomycetes</taxon>
        <taxon>Agaricomycetidae</taxon>
        <taxon>Agaricales</taxon>
        <taxon>Marasmiineae</taxon>
        <taxon>Omphalotaceae</taxon>
        <taxon>Marasmiellus</taxon>
    </lineage>
</organism>
<evidence type="ECO:0000313" key="2">
    <source>
        <dbReference type="Proteomes" id="UP001498398"/>
    </source>
</evidence>